<dbReference type="RefSeq" id="WP_203725587.1">
    <property type="nucleotide sequence ID" value="NZ_BAAATX010000015.1"/>
</dbReference>
<sequence>MDDQRWMSHAITLAHRSPRSATAFAVGAVLVDETGAEMAAGWSRDTDPLVHAEESALLKAAGDPRLAAATLYSTLEPCSKRAHRPDATCTALILAARIPRVVLAWREPDVFVTCEGVALLIAAGVEVVELAEFAAAARAVNGHLPGV</sequence>
<evidence type="ECO:0000313" key="3">
    <source>
        <dbReference type="Proteomes" id="UP000637628"/>
    </source>
</evidence>
<keyword evidence="3" id="KW-1185">Reference proteome</keyword>
<organism evidence="2 3">
    <name type="scientific">Paractinoplanes durhamensis</name>
    <dbReference type="NCBI Taxonomy" id="113563"/>
    <lineage>
        <taxon>Bacteria</taxon>
        <taxon>Bacillati</taxon>
        <taxon>Actinomycetota</taxon>
        <taxon>Actinomycetes</taxon>
        <taxon>Micromonosporales</taxon>
        <taxon>Micromonosporaceae</taxon>
        <taxon>Paractinoplanes</taxon>
    </lineage>
</organism>
<dbReference type="InterPro" id="IPR002125">
    <property type="entry name" value="CMP_dCMP_dom"/>
</dbReference>
<evidence type="ECO:0000313" key="2">
    <source>
        <dbReference type="EMBL" id="GID99934.1"/>
    </source>
</evidence>
<proteinExistence type="predicted"/>
<comment type="caution">
    <text evidence="2">The sequence shown here is derived from an EMBL/GenBank/DDBJ whole genome shotgun (WGS) entry which is preliminary data.</text>
</comment>
<dbReference type="PANTHER" id="PTHR11079:SF162">
    <property type="entry name" value="RIBOFLAVIN BIOSYNTHESIS PROTEIN PYRD, CHLOROPLASTIC"/>
    <property type="match status" value="1"/>
</dbReference>
<gene>
    <name evidence="2" type="ORF">Adu01nite_12850</name>
</gene>
<name>A0ABQ3YQY9_9ACTN</name>
<accession>A0ABQ3YQY9</accession>
<dbReference type="InterPro" id="IPR016193">
    <property type="entry name" value="Cytidine_deaminase-like"/>
</dbReference>
<dbReference type="Proteomes" id="UP000637628">
    <property type="component" value="Unassembled WGS sequence"/>
</dbReference>
<feature type="domain" description="CMP/dCMP-type deaminase" evidence="1">
    <location>
        <begin position="1"/>
        <end position="127"/>
    </location>
</feature>
<dbReference type="PANTHER" id="PTHR11079">
    <property type="entry name" value="CYTOSINE DEAMINASE FAMILY MEMBER"/>
    <property type="match status" value="1"/>
</dbReference>
<protein>
    <recommendedName>
        <fullName evidence="1">CMP/dCMP-type deaminase domain-containing protein</fullName>
    </recommendedName>
</protein>
<dbReference type="Pfam" id="PF00383">
    <property type="entry name" value="dCMP_cyt_deam_1"/>
    <property type="match status" value="1"/>
</dbReference>
<dbReference type="Gene3D" id="3.40.140.10">
    <property type="entry name" value="Cytidine Deaminase, domain 2"/>
    <property type="match status" value="1"/>
</dbReference>
<dbReference type="SUPFAM" id="SSF53927">
    <property type="entry name" value="Cytidine deaminase-like"/>
    <property type="match status" value="1"/>
</dbReference>
<evidence type="ECO:0000259" key="1">
    <source>
        <dbReference type="PROSITE" id="PS51747"/>
    </source>
</evidence>
<dbReference type="PROSITE" id="PS51747">
    <property type="entry name" value="CYT_DCMP_DEAMINASES_2"/>
    <property type="match status" value="1"/>
</dbReference>
<dbReference type="EMBL" id="BOML01000012">
    <property type="protein sequence ID" value="GID99934.1"/>
    <property type="molecule type" value="Genomic_DNA"/>
</dbReference>
<reference evidence="2 3" key="1">
    <citation type="submission" date="2021-01" db="EMBL/GenBank/DDBJ databases">
        <title>Whole genome shotgun sequence of Actinoplanes durhamensis NBRC 14914.</title>
        <authorList>
            <person name="Komaki H."/>
            <person name="Tamura T."/>
        </authorList>
    </citation>
    <scope>NUCLEOTIDE SEQUENCE [LARGE SCALE GENOMIC DNA]</scope>
    <source>
        <strain evidence="2 3">NBRC 14914</strain>
    </source>
</reference>